<dbReference type="PANTHER" id="PTHR24333:SF5">
    <property type="entry name" value="VENT HOMEOBOX"/>
    <property type="match status" value="1"/>
</dbReference>
<evidence type="ECO:0000256" key="6">
    <source>
        <dbReference type="RuleBase" id="RU000682"/>
    </source>
</evidence>
<feature type="compositionally biased region" description="Acidic residues" evidence="7">
    <location>
        <begin position="298"/>
        <end position="315"/>
    </location>
</feature>
<evidence type="ECO:0000256" key="4">
    <source>
        <dbReference type="ARBA" id="ARBA00023242"/>
    </source>
</evidence>
<dbReference type="InterPro" id="IPR001356">
    <property type="entry name" value="HD"/>
</dbReference>
<feature type="compositionally biased region" description="Pro residues" evidence="7">
    <location>
        <begin position="176"/>
        <end position="188"/>
    </location>
</feature>
<keyword evidence="10" id="KW-1185">Reference proteome</keyword>
<evidence type="ECO:0000256" key="3">
    <source>
        <dbReference type="ARBA" id="ARBA00023155"/>
    </source>
</evidence>
<keyword evidence="4 5" id="KW-0539">Nucleus</keyword>
<feature type="region of interest" description="Disordered" evidence="7">
    <location>
        <begin position="1"/>
        <end position="89"/>
    </location>
</feature>
<dbReference type="PROSITE" id="PS50071">
    <property type="entry name" value="HOMEOBOX_2"/>
    <property type="match status" value="1"/>
</dbReference>
<dbReference type="InterPro" id="IPR020479">
    <property type="entry name" value="HD_metazoa"/>
</dbReference>
<dbReference type="AlphaFoldDB" id="A0AAV2HKY1"/>
<comment type="caution">
    <text evidence="9">The sequence shown here is derived from an EMBL/GenBank/DDBJ whole genome shotgun (WGS) entry which is preliminary data.</text>
</comment>
<evidence type="ECO:0000256" key="2">
    <source>
        <dbReference type="ARBA" id="ARBA00023125"/>
    </source>
</evidence>
<accession>A0AAV2HKY1</accession>
<feature type="region of interest" description="Disordered" evidence="7">
    <location>
        <begin position="170"/>
        <end position="206"/>
    </location>
</feature>
<dbReference type="Pfam" id="PF00046">
    <property type="entry name" value="Homeodomain"/>
    <property type="match status" value="1"/>
</dbReference>
<dbReference type="PROSITE" id="PS00027">
    <property type="entry name" value="HOMEOBOX_1"/>
    <property type="match status" value="1"/>
</dbReference>
<feature type="compositionally biased region" description="Basic and acidic residues" evidence="7">
    <location>
        <begin position="37"/>
        <end position="53"/>
    </location>
</feature>
<feature type="region of interest" description="Disordered" evidence="7">
    <location>
        <begin position="291"/>
        <end position="368"/>
    </location>
</feature>
<feature type="compositionally biased region" description="Polar residues" evidence="7">
    <location>
        <begin position="114"/>
        <end position="135"/>
    </location>
</feature>
<dbReference type="Proteomes" id="UP001497497">
    <property type="component" value="Unassembled WGS sequence"/>
</dbReference>
<dbReference type="CDD" id="cd00086">
    <property type="entry name" value="homeodomain"/>
    <property type="match status" value="1"/>
</dbReference>
<dbReference type="InterPro" id="IPR017970">
    <property type="entry name" value="Homeobox_CS"/>
</dbReference>
<sequence length="512" mass="56290">MAGHGTATRPIMKSKDDDHGDVTQSDDETIDVTTDAPADKMGADERPLTDDPHGFNQTLPAHRVAPGGETAANTQHCEDSRSSLDQPINLSPTMSQAEFEKIFPASRKSRQDSENSNTSSNQTYFSFQHSNSHTGSQAPLHLNKFNQFPFDAHAGMKYLPLHFPNFLHQYHTSSPTSPPTSSSPPPPASLSTKLIDTSPYGDRDLSLPMNLKAEAASGVHSSPVKSKPATTARPSFLITDILAPRPSDLDRAHHPVPHFPQDSLLGRTGAALGAAGFMRHFSGVDEKLREMVGNDGGGADDDVDVDVDEMTDENGGDGSINEGDNADESRYGSGSDDDESTDERSPRKRGSSSSPSLVKTKKPRKARTAFTDHQLSVLEKTFERQKYLSVQDRMELASKLNLTDTQVKTWYQNRRTKWKRQTAVGLELLAEAGNYAAVQRMLQTNPYWFNYHPQAAAILSNLDALYFRNPDNSIAHAHRPLLPRMFIHGLQQHVSQLPVQSSTPLYPAENRG</sequence>
<evidence type="ECO:0000259" key="8">
    <source>
        <dbReference type="PROSITE" id="PS50071"/>
    </source>
</evidence>
<evidence type="ECO:0000313" key="10">
    <source>
        <dbReference type="Proteomes" id="UP001497497"/>
    </source>
</evidence>
<evidence type="ECO:0000256" key="1">
    <source>
        <dbReference type="ARBA" id="ARBA00004123"/>
    </source>
</evidence>
<dbReference type="SUPFAM" id="SSF46689">
    <property type="entry name" value="Homeodomain-like"/>
    <property type="match status" value="1"/>
</dbReference>
<comment type="subcellular location">
    <subcellularLocation>
        <location evidence="1 5 6">Nucleus</location>
    </subcellularLocation>
</comment>
<dbReference type="Gene3D" id="1.10.10.60">
    <property type="entry name" value="Homeodomain-like"/>
    <property type="match status" value="1"/>
</dbReference>
<feature type="region of interest" description="Disordered" evidence="7">
    <location>
        <begin position="105"/>
        <end position="135"/>
    </location>
</feature>
<dbReference type="GO" id="GO:0003677">
    <property type="term" value="F:DNA binding"/>
    <property type="evidence" value="ECO:0007669"/>
    <property type="project" value="UniProtKB-UniRule"/>
</dbReference>
<dbReference type="PRINTS" id="PR00024">
    <property type="entry name" value="HOMEOBOX"/>
</dbReference>
<keyword evidence="2 5" id="KW-0238">DNA-binding</keyword>
<keyword evidence="3 5" id="KW-0371">Homeobox</keyword>
<organism evidence="9 10">
    <name type="scientific">Lymnaea stagnalis</name>
    <name type="common">Great pond snail</name>
    <name type="synonym">Helix stagnalis</name>
    <dbReference type="NCBI Taxonomy" id="6523"/>
    <lineage>
        <taxon>Eukaryota</taxon>
        <taxon>Metazoa</taxon>
        <taxon>Spiralia</taxon>
        <taxon>Lophotrochozoa</taxon>
        <taxon>Mollusca</taxon>
        <taxon>Gastropoda</taxon>
        <taxon>Heterobranchia</taxon>
        <taxon>Euthyneura</taxon>
        <taxon>Panpulmonata</taxon>
        <taxon>Hygrophila</taxon>
        <taxon>Lymnaeoidea</taxon>
        <taxon>Lymnaeidae</taxon>
        <taxon>Lymnaea</taxon>
    </lineage>
</organism>
<proteinExistence type="predicted"/>
<dbReference type="PANTHER" id="PTHR24333">
    <property type="entry name" value="HOMEO BOX HB9 LIKE A-RELATED"/>
    <property type="match status" value="1"/>
</dbReference>
<dbReference type="InterPro" id="IPR050848">
    <property type="entry name" value="Homeobox_TF"/>
</dbReference>
<protein>
    <recommendedName>
        <fullName evidence="8">Homeobox domain-containing protein</fullName>
    </recommendedName>
</protein>
<evidence type="ECO:0000256" key="7">
    <source>
        <dbReference type="SAM" id="MobiDB-lite"/>
    </source>
</evidence>
<dbReference type="EMBL" id="CAXITT010000145">
    <property type="protein sequence ID" value="CAL1533534.1"/>
    <property type="molecule type" value="Genomic_DNA"/>
</dbReference>
<evidence type="ECO:0000313" key="9">
    <source>
        <dbReference type="EMBL" id="CAL1533534.1"/>
    </source>
</evidence>
<dbReference type="GO" id="GO:0000981">
    <property type="term" value="F:DNA-binding transcription factor activity, RNA polymerase II-specific"/>
    <property type="evidence" value="ECO:0007669"/>
    <property type="project" value="InterPro"/>
</dbReference>
<feature type="domain" description="Homeobox" evidence="8">
    <location>
        <begin position="361"/>
        <end position="421"/>
    </location>
</feature>
<dbReference type="InterPro" id="IPR009057">
    <property type="entry name" value="Homeodomain-like_sf"/>
</dbReference>
<name>A0AAV2HKY1_LYMST</name>
<reference evidence="9 10" key="1">
    <citation type="submission" date="2024-04" db="EMBL/GenBank/DDBJ databases">
        <authorList>
            <consortium name="Genoscope - CEA"/>
            <person name="William W."/>
        </authorList>
    </citation>
    <scope>NUCLEOTIDE SEQUENCE [LARGE SCALE GENOMIC DNA]</scope>
</reference>
<gene>
    <name evidence="9" type="ORF">GSLYS_00007494001</name>
</gene>
<dbReference type="GO" id="GO:0005634">
    <property type="term" value="C:nucleus"/>
    <property type="evidence" value="ECO:0007669"/>
    <property type="project" value="UniProtKB-SubCell"/>
</dbReference>
<evidence type="ECO:0000256" key="5">
    <source>
        <dbReference type="PROSITE-ProRule" id="PRU00108"/>
    </source>
</evidence>
<dbReference type="SMART" id="SM00389">
    <property type="entry name" value="HOX"/>
    <property type="match status" value="1"/>
</dbReference>
<feature type="DNA-binding region" description="Homeobox" evidence="5">
    <location>
        <begin position="363"/>
        <end position="422"/>
    </location>
</feature>